<protein>
    <submittedName>
        <fullName evidence="1">Uncharacterized protein</fullName>
    </submittedName>
</protein>
<proteinExistence type="predicted"/>
<dbReference type="EMBL" id="JAPHNI010000357">
    <property type="protein sequence ID" value="KAJ8112025.1"/>
    <property type="molecule type" value="Genomic_DNA"/>
</dbReference>
<sequence length="1265" mass="139142">MVEVSRPPVSQVSQHARSEQRHKIELCSGREHTRQLTTTELPEYQTSQLAQSEHATKAQATPAATLRTSKVNKRYKRNDKQQPNLLAAQEENPKAQPQSQPPGSIAAQSDAKSQSHVAKLKAQGSGETSRRVSDPKAPVLSPAYIAFTITATRAQNRVARIGKSITATAPMHRYHALQIRPRHCKGQTHDLSEQVRPKTDGQRNSKSKTEVVNNATSETPAPPSLAVETQTQTHKQPQKPQRAPVATNTSPRKPPNSALISHAQNAENATLASSSQSTASPPKEAAKRRTPPVEPDDLPLIRAFSDMAWISWKELSNVASSDPKRVHYFMSLSITNEQTQRILSRAIREAVPGAWGFPDWGGYEFDTETEQGKAILGTPNAQAFSYFLLQHKEDLGNLWISKIRVFRDSRTLTSQANLLMVVEPVPVEEDEEPEEEPAPEEDGPDGAAMSRRTGLEAGTCVAHYHVFARSADTINLDANLFCPKNIVKPLHLDNGTSFSVKANSSLALLTPIPSRPRALEQWLVPPIRRALKNRNLHTPLTVLLNSAESLTCDSLVVEEGFARVEGEETGDDAAVPALLSMGAEWVNEAAVRSAARSECASMMAEWSTLSNAYCLFCFSRREFSAAEGSRRLAEVTQLDCLATMVQWVRRDSTTVRSEGLQIQLRANNGHAQPPKRNSSQITTFTFASPPLIITLVRLSRHDPQTGPRAPRLPLPARAHTARDTMLPQEPLQAVLPPTTLSRSYLPVEHASSATATVLAEDAHALHTVPSDAVRIAHYNNNNGLGSTAKGIMIGVFSVLGAAGFCFLIFTIVYYFRYTQQGRVFLDRITRPGEYDDEQQFAKEEAEALEEMDDLQRAEYLRAKAFVQVNPPESVQTDISLSQFLAIQEKGVSAWEFEPELEIANCFVEGRTEIEFFDSECSVQSNLPIPKQNEVYYWEAKIYEKPENTSIAIGVTTKPYPLFRLPGYHKSSISYGSNGNRRHNQPFTPSAYGPAYVQGDVIGVGYRPRTGTIFFTRNGKKLDDVAHGLKTQNFFPTVGAQGPCQVHVNFGQMGFVFIEANVKKWGLAPQTGSLAPPPPYGSEQGSILLDSGREGIREGMGGNYISAGYGHARSSSQQVRLGRNQPTSPGPQRSPTDISLAAFSLVDSNEDIGEGTSAEASNAHEVAHEAARGLGFLQPGELPPEYSSPVGSPNLDAGRHMRHYWEERGDEHEQTPLIHRQQQEPGSERPLPSYDTAVANTPHIRQPTIRVRSATETSRTPRGGPR</sequence>
<dbReference type="Proteomes" id="UP001153331">
    <property type="component" value="Unassembled WGS sequence"/>
</dbReference>
<evidence type="ECO:0000313" key="2">
    <source>
        <dbReference type="Proteomes" id="UP001153331"/>
    </source>
</evidence>
<name>A0ACC2IA54_9PLEO</name>
<evidence type="ECO:0000313" key="1">
    <source>
        <dbReference type="EMBL" id="KAJ8112025.1"/>
    </source>
</evidence>
<gene>
    <name evidence="1" type="ORF">OPT61_g5513</name>
</gene>
<organism evidence="1 2">
    <name type="scientific">Boeremia exigua</name>
    <dbReference type="NCBI Taxonomy" id="749465"/>
    <lineage>
        <taxon>Eukaryota</taxon>
        <taxon>Fungi</taxon>
        <taxon>Dikarya</taxon>
        <taxon>Ascomycota</taxon>
        <taxon>Pezizomycotina</taxon>
        <taxon>Dothideomycetes</taxon>
        <taxon>Pleosporomycetidae</taxon>
        <taxon>Pleosporales</taxon>
        <taxon>Pleosporineae</taxon>
        <taxon>Didymellaceae</taxon>
        <taxon>Boeremia</taxon>
    </lineage>
</organism>
<reference evidence="1" key="1">
    <citation type="submission" date="2022-11" db="EMBL/GenBank/DDBJ databases">
        <title>Genome Sequence of Boeremia exigua.</title>
        <authorList>
            <person name="Buettner E."/>
        </authorList>
    </citation>
    <scope>NUCLEOTIDE SEQUENCE</scope>
    <source>
        <strain evidence="1">CU02</strain>
    </source>
</reference>
<keyword evidence="2" id="KW-1185">Reference proteome</keyword>
<comment type="caution">
    <text evidence="1">The sequence shown here is derived from an EMBL/GenBank/DDBJ whole genome shotgun (WGS) entry which is preliminary data.</text>
</comment>
<accession>A0ACC2IA54</accession>